<dbReference type="EC" id="2.7.11.1" evidence="1"/>
<dbReference type="Pfam" id="PF00069">
    <property type="entry name" value="Pkinase"/>
    <property type="match status" value="1"/>
</dbReference>
<feature type="compositionally biased region" description="Low complexity" evidence="5">
    <location>
        <begin position="454"/>
        <end position="467"/>
    </location>
</feature>
<keyword evidence="3 4" id="KW-0067">ATP-binding</keyword>
<dbReference type="Proteomes" id="UP000747542">
    <property type="component" value="Unassembled WGS sequence"/>
</dbReference>
<dbReference type="PANTHER" id="PTHR45832">
    <property type="entry name" value="SERINE/THREONINE-PROTEIN KINASE SAMKA-RELATED-RELATED"/>
    <property type="match status" value="1"/>
</dbReference>
<dbReference type="FunFam" id="3.30.200.20:FF:000705">
    <property type="entry name" value="Non-specific serine/threonine protein kinase"/>
    <property type="match status" value="1"/>
</dbReference>
<evidence type="ECO:0000256" key="4">
    <source>
        <dbReference type="PROSITE-ProRule" id="PRU10141"/>
    </source>
</evidence>
<protein>
    <recommendedName>
        <fullName evidence="1">non-specific serine/threonine protein kinase</fullName>
        <ecNumber evidence="1">2.7.11.1</ecNumber>
    </recommendedName>
</protein>
<dbReference type="PROSITE" id="PS50011">
    <property type="entry name" value="PROTEIN_KINASE_DOM"/>
    <property type="match status" value="1"/>
</dbReference>
<dbReference type="EMBL" id="JAHLQT010022185">
    <property type="protein sequence ID" value="KAG7166807.1"/>
    <property type="molecule type" value="Genomic_DNA"/>
</dbReference>
<organism evidence="7 8">
    <name type="scientific">Homarus americanus</name>
    <name type="common">American lobster</name>
    <dbReference type="NCBI Taxonomy" id="6706"/>
    <lineage>
        <taxon>Eukaryota</taxon>
        <taxon>Metazoa</taxon>
        <taxon>Ecdysozoa</taxon>
        <taxon>Arthropoda</taxon>
        <taxon>Crustacea</taxon>
        <taxon>Multicrustacea</taxon>
        <taxon>Malacostraca</taxon>
        <taxon>Eumalacostraca</taxon>
        <taxon>Eucarida</taxon>
        <taxon>Decapoda</taxon>
        <taxon>Pleocyemata</taxon>
        <taxon>Astacidea</taxon>
        <taxon>Nephropoidea</taxon>
        <taxon>Nephropidae</taxon>
        <taxon>Homarus</taxon>
    </lineage>
</organism>
<name>A0A8J5MXB8_HOMAM</name>
<dbReference type="GO" id="GO:0005524">
    <property type="term" value="F:ATP binding"/>
    <property type="evidence" value="ECO:0007669"/>
    <property type="project" value="UniProtKB-UniRule"/>
</dbReference>
<feature type="domain" description="Protein kinase" evidence="6">
    <location>
        <begin position="528"/>
        <end position="779"/>
    </location>
</feature>
<feature type="region of interest" description="Disordered" evidence="5">
    <location>
        <begin position="391"/>
        <end position="499"/>
    </location>
</feature>
<gene>
    <name evidence="7" type="primary">mbt-L</name>
    <name evidence="7" type="ORF">Hamer_G010478</name>
</gene>
<evidence type="ECO:0000256" key="1">
    <source>
        <dbReference type="ARBA" id="ARBA00012513"/>
    </source>
</evidence>
<dbReference type="Gene3D" id="3.30.200.20">
    <property type="entry name" value="Phosphorylase Kinase, domain 1"/>
    <property type="match status" value="1"/>
</dbReference>
<dbReference type="SUPFAM" id="SSF56112">
    <property type="entry name" value="Protein kinase-like (PK-like)"/>
    <property type="match status" value="1"/>
</dbReference>
<dbReference type="AlphaFoldDB" id="A0A8J5MXB8"/>
<dbReference type="PROSITE" id="PS00107">
    <property type="entry name" value="PROTEIN_KINASE_ATP"/>
    <property type="match status" value="1"/>
</dbReference>
<keyword evidence="7" id="KW-0418">Kinase</keyword>
<accession>A0A8J5MXB8</accession>
<evidence type="ECO:0000256" key="3">
    <source>
        <dbReference type="ARBA" id="ARBA00022840"/>
    </source>
</evidence>
<sequence>MDLPAFPRLPVWHDPTHCALPVLPGTVGLSSGAVTTCRQPFTRGKCWMVPHTTGPPTLSTQAIHSTQGTRSTQDLVNTCLIQITQAITRVIQGTNRALLDTHLITHSVPHNLPKVLQVIPHTCVPTRVMDHNTLVLMDLYMVGLLIRDLPTVIPSMERIGGTPAIREVPIIRTCDGMDGEQGVDQRWEVYEHPLDPPLQGQLEAVDNMALHLHLPITRIFTMAIHHIHRVDDPRHSYRPKQAVAPDTTMVHTTSLSHTLVNTHCLALPHILINMLINNLINILILQINILVNILTSLRLHSVPTSDGLSLSRPHTSLLMVPPRVILLLHITLPKVSYISCIHNSRNYSHNLSNNLNSHNIHLNIHSSNINSSNPLHLHHMEYKSYHHLPTSFHLIPRSPAPEQNSPSGKGSTTSQQDHNGNRFDPQSAGHNTVPQVTLRDRKASGEGREGGSSGASANSTTNNNTTSLPGKSPPGFPHGSASQHHPAAKQHDQQRLSHEQNRSANVFLQQFRAALQMVVSPGDPRYNLDNFIKIGEGSTGIVCIASDRESGSQVAVKKMDLRKQQRRELLFNEVVIMRDYHHPNIVEMYDSFLVEDELWVVMEFLEGGALTDIVTHARMDEEQIATVCRQCLKALAYLHSQGVIHRDIKSDSILLASDGRVKLSDFGFCAQVSQELPKRKSLVGTPYWMAPEVISRLPYGPEVDIWSLGIMVIEMVDGEPPFFNEPPLQAMRRIRDMPPPKLKNSHKISPRLQGFLEKMLVRDPGQRATAFELLQHPFLRQAGPPSLLVPLMRSFRHSPC</sequence>
<reference evidence="7" key="1">
    <citation type="journal article" date="2021" name="Sci. Adv.">
        <title>The American lobster genome reveals insights on longevity, neural, and immune adaptations.</title>
        <authorList>
            <person name="Polinski J.M."/>
            <person name="Zimin A.V."/>
            <person name="Clark K.F."/>
            <person name="Kohn A.B."/>
            <person name="Sadowski N."/>
            <person name="Timp W."/>
            <person name="Ptitsyn A."/>
            <person name="Khanna P."/>
            <person name="Romanova D.Y."/>
            <person name="Williams P."/>
            <person name="Greenwood S.J."/>
            <person name="Moroz L.L."/>
            <person name="Walt D.R."/>
            <person name="Bodnar A.G."/>
        </authorList>
    </citation>
    <scope>NUCLEOTIDE SEQUENCE</scope>
    <source>
        <strain evidence="7">GMGI-L3</strain>
    </source>
</reference>
<dbReference type="InterPro" id="IPR000719">
    <property type="entry name" value="Prot_kinase_dom"/>
</dbReference>
<proteinExistence type="predicted"/>
<keyword evidence="2 4" id="KW-0547">Nucleotide-binding</keyword>
<dbReference type="InterPro" id="IPR017441">
    <property type="entry name" value="Protein_kinase_ATP_BS"/>
</dbReference>
<dbReference type="CDD" id="cd06648">
    <property type="entry name" value="STKc_PAK_II"/>
    <property type="match status" value="1"/>
</dbReference>
<feature type="compositionally biased region" description="Polar residues" evidence="5">
    <location>
        <begin position="401"/>
        <end position="418"/>
    </location>
</feature>
<feature type="compositionally biased region" description="Basic and acidic residues" evidence="5">
    <location>
        <begin position="489"/>
        <end position="499"/>
    </location>
</feature>
<evidence type="ECO:0000259" key="6">
    <source>
        <dbReference type="PROSITE" id="PS50011"/>
    </source>
</evidence>
<feature type="binding site" evidence="4">
    <location>
        <position position="558"/>
    </location>
    <ligand>
        <name>ATP</name>
        <dbReference type="ChEBI" id="CHEBI:30616"/>
    </ligand>
</feature>
<keyword evidence="8" id="KW-1185">Reference proteome</keyword>
<evidence type="ECO:0000313" key="8">
    <source>
        <dbReference type="Proteomes" id="UP000747542"/>
    </source>
</evidence>
<evidence type="ECO:0000256" key="2">
    <source>
        <dbReference type="ARBA" id="ARBA00022741"/>
    </source>
</evidence>
<keyword evidence="7" id="KW-0808">Transferase</keyword>
<comment type="caution">
    <text evidence="7">The sequence shown here is derived from an EMBL/GenBank/DDBJ whole genome shotgun (WGS) entry which is preliminary data.</text>
</comment>
<dbReference type="FunFam" id="1.10.510.10:FF:000073">
    <property type="entry name" value="Non-specific serine/threonine protein kinase"/>
    <property type="match status" value="1"/>
</dbReference>
<dbReference type="GO" id="GO:0004674">
    <property type="term" value="F:protein serine/threonine kinase activity"/>
    <property type="evidence" value="ECO:0007669"/>
    <property type="project" value="UniProtKB-EC"/>
</dbReference>
<dbReference type="Gene3D" id="1.10.510.10">
    <property type="entry name" value="Transferase(Phosphotransferase) domain 1"/>
    <property type="match status" value="1"/>
</dbReference>
<dbReference type="InterPro" id="IPR011009">
    <property type="entry name" value="Kinase-like_dom_sf"/>
</dbReference>
<evidence type="ECO:0000313" key="7">
    <source>
        <dbReference type="EMBL" id="KAG7166807.1"/>
    </source>
</evidence>
<evidence type="ECO:0000256" key="5">
    <source>
        <dbReference type="SAM" id="MobiDB-lite"/>
    </source>
</evidence>
<feature type="compositionally biased region" description="Basic and acidic residues" evidence="5">
    <location>
        <begin position="438"/>
        <end position="449"/>
    </location>
</feature>
<dbReference type="PANTHER" id="PTHR45832:SF8">
    <property type="entry name" value="PROTEIN KINASE DOMAIN-CONTAINING PROTEIN"/>
    <property type="match status" value="1"/>
</dbReference>
<dbReference type="InterPro" id="IPR051931">
    <property type="entry name" value="PAK3-like"/>
</dbReference>